<reference evidence="1" key="1">
    <citation type="submission" date="2014-09" db="EMBL/GenBank/DDBJ databases">
        <authorList>
            <person name="Magalhaes I.L.F."/>
            <person name="Oliveira U."/>
            <person name="Santos F.R."/>
            <person name="Vidigal T.H.D.A."/>
            <person name="Brescovit A.D."/>
            <person name="Santos A.J."/>
        </authorList>
    </citation>
    <scope>NUCLEOTIDE SEQUENCE</scope>
    <source>
        <tissue evidence="1">Shoot tissue taken approximately 20 cm above the soil surface</tissue>
    </source>
</reference>
<accession>A0A0A9G3I8</accession>
<protein>
    <submittedName>
        <fullName evidence="1">Uncharacterized protein</fullName>
    </submittedName>
</protein>
<reference evidence="1" key="2">
    <citation type="journal article" date="2015" name="Data Brief">
        <title>Shoot transcriptome of the giant reed, Arundo donax.</title>
        <authorList>
            <person name="Barrero R.A."/>
            <person name="Guerrero F.D."/>
            <person name="Moolhuijzen P."/>
            <person name="Goolsby J.A."/>
            <person name="Tidwell J."/>
            <person name="Bellgard S.E."/>
            <person name="Bellgard M.I."/>
        </authorList>
    </citation>
    <scope>NUCLEOTIDE SEQUENCE</scope>
    <source>
        <tissue evidence="1">Shoot tissue taken approximately 20 cm above the soil surface</tissue>
    </source>
</reference>
<evidence type="ECO:0000313" key="1">
    <source>
        <dbReference type="EMBL" id="JAE15213.1"/>
    </source>
</evidence>
<organism evidence="1">
    <name type="scientific">Arundo donax</name>
    <name type="common">Giant reed</name>
    <name type="synonym">Donax arundinaceus</name>
    <dbReference type="NCBI Taxonomy" id="35708"/>
    <lineage>
        <taxon>Eukaryota</taxon>
        <taxon>Viridiplantae</taxon>
        <taxon>Streptophyta</taxon>
        <taxon>Embryophyta</taxon>
        <taxon>Tracheophyta</taxon>
        <taxon>Spermatophyta</taxon>
        <taxon>Magnoliopsida</taxon>
        <taxon>Liliopsida</taxon>
        <taxon>Poales</taxon>
        <taxon>Poaceae</taxon>
        <taxon>PACMAD clade</taxon>
        <taxon>Arundinoideae</taxon>
        <taxon>Arundineae</taxon>
        <taxon>Arundo</taxon>
    </lineage>
</organism>
<name>A0A0A9G3I8_ARUDO</name>
<proteinExistence type="predicted"/>
<sequence>MLPTDRGKQAENSIPSKLEQCCNLQASFSAALALVQPPSLVLM</sequence>
<dbReference type="EMBL" id="GBRH01182683">
    <property type="protein sequence ID" value="JAE15213.1"/>
    <property type="molecule type" value="Transcribed_RNA"/>
</dbReference>
<dbReference type="AlphaFoldDB" id="A0A0A9G3I8"/>